<name>A0A9W6QHE7_9ACTN</name>
<dbReference type="InterPro" id="IPR053812">
    <property type="entry name" value="HTH_Sigma70_ECF-like"/>
</dbReference>
<dbReference type="Pfam" id="PF07638">
    <property type="entry name" value="Sigma70_ECF"/>
    <property type="match status" value="1"/>
</dbReference>
<sequence>MSDMIEVYLDDLVDAALPVSRGERVQADAARVERLKLKEFCGPELEVLKDELCREAMPILSGMLRSGKLFKECQERFARKGIVLWVHPDDVRQLHRSQEDRDEIVVDTLVKALPVFCRKALVEGGWDPDHRGPRGAACLTTYFISRCIWEFRSAYVRWARARMKTAKLEAELYRDEVLQRLLTASDYLSGVEARRLTDAFRKLVDEQPPATQAVVRMTLEGYRVSEIADKLGVNRSAVSMRLNRFRTFLYQAARERRLWIPAQLHSTALTAAAERGAA</sequence>
<dbReference type="SUPFAM" id="SSF88659">
    <property type="entry name" value="Sigma3 and sigma4 domains of RNA polymerase sigma factors"/>
    <property type="match status" value="1"/>
</dbReference>
<proteinExistence type="predicted"/>
<accession>A0A9W6QHE7</accession>
<comment type="caution">
    <text evidence="2">The sequence shown here is derived from an EMBL/GenBank/DDBJ whole genome shotgun (WGS) entry which is preliminary data.</text>
</comment>
<dbReference type="InterPro" id="IPR013324">
    <property type="entry name" value="RNA_pol_sigma_r3/r4-like"/>
</dbReference>
<dbReference type="Gene3D" id="1.10.10.10">
    <property type="entry name" value="Winged helix-like DNA-binding domain superfamily/Winged helix DNA-binding domain"/>
    <property type="match status" value="1"/>
</dbReference>
<organism evidence="2 3">
    <name type="scientific">Kitasatospora phosalacinea</name>
    <dbReference type="NCBI Taxonomy" id="2065"/>
    <lineage>
        <taxon>Bacteria</taxon>
        <taxon>Bacillati</taxon>
        <taxon>Actinomycetota</taxon>
        <taxon>Actinomycetes</taxon>
        <taxon>Kitasatosporales</taxon>
        <taxon>Streptomycetaceae</taxon>
        <taxon>Kitasatospora</taxon>
    </lineage>
</organism>
<evidence type="ECO:0000313" key="3">
    <source>
        <dbReference type="Proteomes" id="UP001165041"/>
    </source>
</evidence>
<gene>
    <name evidence="2" type="ORF">Kpho02_68150</name>
</gene>
<evidence type="ECO:0000259" key="1">
    <source>
        <dbReference type="Pfam" id="PF07638"/>
    </source>
</evidence>
<dbReference type="Proteomes" id="UP001165041">
    <property type="component" value="Unassembled WGS sequence"/>
</dbReference>
<dbReference type="RefSeq" id="WP_285740098.1">
    <property type="nucleotide sequence ID" value="NZ_BSSA01000035.1"/>
</dbReference>
<reference evidence="2" key="1">
    <citation type="submission" date="2023-02" db="EMBL/GenBank/DDBJ databases">
        <title>Kitasatospora phosalacinea NBRC 14627.</title>
        <authorList>
            <person name="Ichikawa N."/>
            <person name="Sato H."/>
            <person name="Tonouchi N."/>
        </authorList>
    </citation>
    <scope>NUCLEOTIDE SEQUENCE</scope>
    <source>
        <strain evidence="2">NBRC 14627</strain>
    </source>
</reference>
<protein>
    <submittedName>
        <fullName evidence="2">Transcriptional rgulator</fullName>
    </submittedName>
</protein>
<dbReference type="EMBL" id="BSSA01000035">
    <property type="protein sequence ID" value="GLW74517.1"/>
    <property type="molecule type" value="Genomic_DNA"/>
</dbReference>
<dbReference type="InterPro" id="IPR036388">
    <property type="entry name" value="WH-like_DNA-bd_sf"/>
</dbReference>
<evidence type="ECO:0000313" key="2">
    <source>
        <dbReference type="EMBL" id="GLW74517.1"/>
    </source>
</evidence>
<feature type="domain" description="RNA polymerase sigma-70 ECF-like HTH" evidence="1">
    <location>
        <begin position="193"/>
        <end position="252"/>
    </location>
</feature>
<dbReference type="AlphaFoldDB" id="A0A9W6QHE7"/>